<dbReference type="AlphaFoldDB" id="X7XQM2"/>
<dbReference type="GO" id="GO:0016787">
    <property type="term" value="F:hydrolase activity"/>
    <property type="evidence" value="ECO:0007669"/>
    <property type="project" value="UniProtKB-KW"/>
</dbReference>
<evidence type="ECO:0000313" key="2">
    <source>
        <dbReference type="EMBL" id="ETZ96577.1"/>
    </source>
</evidence>
<evidence type="ECO:0000256" key="1">
    <source>
        <dbReference type="SAM" id="MobiDB-lite"/>
    </source>
</evidence>
<keyword evidence="2" id="KW-0378">Hydrolase</keyword>
<comment type="caution">
    <text evidence="2">The sequence shown here is derived from an EMBL/GenBank/DDBJ whole genome shotgun (WGS) entry which is preliminary data.</text>
</comment>
<feature type="region of interest" description="Disordered" evidence="1">
    <location>
        <begin position="35"/>
        <end position="54"/>
    </location>
</feature>
<proteinExistence type="predicted"/>
<dbReference type="EC" id="3.5.1.-" evidence="2"/>
<evidence type="ECO:0000313" key="3">
    <source>
        <dbReference type="Proteomes" id="UP000020561"/>
    </source>
</evidence>
<organism evidence="2 3">
    <name type="scientific">Mycobacterium kansasii 662</name>
    <dbReference type="NCBI Taxonomy" id="1299326"/>
    <lineage>
        <taxon>Bacteria</taxon>
        <taxon>Bacillati</taxon>
        <taxon>Actinomycetota</taxon>
        <taxon>Actinomycetes</taxon>
        <taxon>Mycobacteriales</taxon>
        <taxon>Mycobacteriaceae</taxon>
        <taxon>Mycobacterium</taxon>
    </lineage>
</organism>
<sequence length="54" mass="5475">MGIRTSESPPKSKMTESQLAAGDIGAEPAQTFAAEVRPGVGGRGCPPPRAPGVR</sequence>
<protein>
    <submittedName>
        <fullName evidence="2">Pup deamidase/depupylase domain protein</fullName>
        <ecNumber evidence="2">3.5.1.-</ecNumber>
    </submittedName>
</protein>
<accession>X7XQM2</accession>
<name>X7XQM2_MYCKA</name>
<feature type="region of interest" description="Disordered" evidence="1">
    <location>
        <begin position="1"/>
        <end position="25"/>
    </location>
</feature>
<feature type="compositionally biased region" description="Pro residues" evidence="1">
    <location>
        <begin position="45"/>
        <end position="54"/>
    </location>
</feature>
<gene>
    <name evidence="2" type="ORF">I545_6937</name>
</gene>
<dbReference type="Proteomes" id="UP000020561">
    <property type="component" value="Unassembled WGS sequence"/>
</dbReference>
<reference evidence="2 3" key="1">
    <citation type="submission" date="2013-12" db="EMBL/GenBank/DDBJ databases">
        <authorList>
            <person name="Brown-Elliot B."/>
            <person name="Wallace R."/>
            <person name="Lenaerts A."/>
            <person name="Ordway D."/>
            <person name="DeGroote M.A."/>
            <person name="Parker T."/>
            <person name="Sizemore C."/>
            <person name="Tallon L.J."/>
            <person name="Sadzewicz L.K."/>
            <person name="Sengamalay N."/>
            <person name="Fraser C.M."/>
            <person name="Hine E."/>
            <person name="Shefchek K.A."/>
            <person name="Das S.P."/>
            <person name="Tettelin H."/>
        </authorList>
    </citation>
    <scope>NUCLEOTIDE SEQUENCE [LARGE SCALE GENOMIC DNA]</scope>
    <source>
        <strain evidence="2 3">662</strain>
    </source>
</reference>
<dbReference type="PATRIC" id="fig|1299326.3.peg.6657"/>
<dbReference type="EMBL" id="JAOA01000042">
    <property type="protein sequence ID" value="ETZ96577.1"/>
    <property type="molecule type" value="Genomic_DNA"/>
</dbReference>